<evidence type="ECO:0000313" key="4">
    <source>
        <dbReference type="Proteomes" id="UP000004995"/>
    </source>
</evidence>
<dbReference type="SUPFAM" id="SSF53300">
    <property type="entry name" value="vWA-like"/>
    <property type="match status" value="1"/>
</dbReference>
<dbReference type="Pfam" id="PF13519">
    <property type="entry name" value="VWA_2"/>
    <property type="match status" value="1"/>
</dbReference>
<dbReference type="PANTHER" id="PTHR10579">
    <property type="entry name" value="CALCIUM-ACTIVATED CHLORIDE CHANNEL REGULATOR"/>
    <property type="match status" value="1"/>
</dbReference>
<reference evidence="3" key="3">
    <citation type="submission" date="2018-08" db="UniProtKB">
        <authorList>
            <consortium name="EnsemblPlants"/>
        </authorList>
    </citation>
    <scope>IDENTIFICATION</scope>
    <source>
        <strain evidence="3">Yugu1</strain>
    </source>
</reference>
<gene>
    <name evidence="3" type="primary">LOC101781004</name>
    <name evidence="2" type="ORF">SETIT_7G008800v2</name>
</gene>
<dbReference type="KEGG" id="sita:101781004"/>
<dbReference type="EMBL" id="CM003534">
    <property type="protein sequence ID" value="RCV32509.1"/>
    <property type="molecule type" value="Genomic_DNA"/>
</dbReference>
<dbReference type="SMART" id="SM00327">
    <property type="entry name" value="VWA"/>
    <property type="match status" value="1"/>
</dbReference>
<dbReference type="PANTHER" id="PTHR10579:SF123">
    <property type="entry name" value="VWFA DOMAIN-CONTAINING PROTEIN"/>
    <property type="match status" value="1"/>
</dbReference>
<evidence type="ECO:0000259" key="1">
    <source>
        <dbReference type="PROSITE" id="PS50234"/>
    </source>
</evidence>
<reference evidence="2" key="2">
    <citation type="submission" date="2015-07" db="EMBL/GenBank/DDBJ databases">
        <authorList>
            <person name="Noorani M."/>
        </authorList>
    </citation>
    <scope>NUCLEOTIDE SEQUENCE</scope>
    <source>
        <strain evidence="2">Yugu1</strain>
    </source>
</reference>
<dbReference type="GeneID" id="101781004"/>
<proteinExistence type="predicted"/>
<reference evidence="2 4" key="1">
    <citation type="journal article" date="2012" name="Nat. Biotechnol.">
        <title>Reference genome sequence of the model plant Setaria.</title>
        <authorList>
            <person name="Bennetzen J.L."/>
            <person name="Schmutz J."/>
            <person name="Wang H."/>
            <person name="Percifield R."/>
            <person name="Hawkins J."/>
            <person name="Pontaroli A.C."/>
            <person name="Estep M."/>
            <person name="Feng L."/>
            <person name="Vaughn J.N."/>
            <person name="Grimwood J."/>
            <person name="Jenkins J."/>
            <person name="Barry K."/>
            <person name="Lindquist E."/>
            <person name="Hellsten U."/>
            <person name="Deshpande S."/>
            <person name="Wang X."/>
            <person name="Wu X."/>
            <person name="Mitros T."/>
            <person name="Triplett J."/>
            <person name="Yang X."/>
            <person name="Ye C.Y."/>
            <person name="Mauro-Herrera M."/>
            <person name="Wang L."/>
            <person name="Li P."/>
            <person name="Sharma M."/>
            <person name="Sharma R."/>
            <person name="Ronald P.C."/>
            <person name="Panaud O."/>
            <person name="Kellogg E.A."/>
            <person name="Brutnell T.P."/>
            <person name="Doust A.N."/>
            <person name="Tuskan G.A."/>
            <person name="Rokhsar D."/>
            <person name="Devos K.M."/>
        </authorList>
    </citation>
    <scope>NUCLEOTIDE SEQUENCE [LARGE SCALE GENOMIC DNA]</scope>
    <source>
        <strain evidence="4">cv. Yugu1</strain>
        <strain evidence="2">Yugu1</strain>
    </source>
</reference>
<dbReference type="InterPro" id="IPR051266">
    <property type="entry name" value="CLCR"/>
</dbReference>
<dbReference type="Gramene" id="KQK96194">
    <property type="protein sequence ID" value="KQK96194"/>
    <property type="gene ID" value="SETIT_010132mg"/>
</dbReference>
<dbReference type="Proteomes" id="UP000004995">
    <property type="component" value="Unassembled WGS sequence"/>
</dbReference>
<dbReference type="Gene3D" id="3.40.50.410">
    <property type="entry name" value="von Willebrand factor, type A domain"/>
    <property type="match status" value="1"/>
</dbReference>
<dbReference type="HOGENOM" id="CLU_006228_4_1_1"/>
<dbReference type="EMBL" id="AGNK02004048">
    <property type="status" value="NOT_ANNOTATED_CDS"/>
    <property type="molecule type" value="Genomic_DNA"/>
</dbReference>
<dbReference type="eggNOG" id="ENOG502R27N">
    <property type="taxonomic scope" value="Eukaryota"/>
</dbReference>
<dbReference type="PROSITE" id="PS50234">
    <property type="entry name" value="VWFA"/>
    <property type="match status" value="1"/>
</dbReference>
<accession>K3Y7E1</accession>
<sequence length="439" mass="48506">MDGQAVPSVMQLSTFTKVTSIPREKSYREFPVMVRVKAPEMTVHQHSPVDIVAVIDVSWSMGWDDKYGKEPNDRLILVKKAMAKVIKNLAGAQNRLAVVAFDHEIKKSTELLEMNDKGQQSALETVNGLTPFGRTTFSIGLKEAAKILDKRAAREKDRLAFIIFLSDGDDPEFTKEDIPPAYPIHAFGFSADHDPKALQDMANLTMGSYTPINKDLEKITEKLDQLSEKLVSIVAVNTVIHLKTMHSGVFLSKIESSSANDAVVSYKSRLADGKQSGEIIVGDVSSGKEMEFTVYLDVPECQGNCTDGAMELLTVGGVYKQSWDQKQVELSKSVLTVERPASCKELDWIEQRVEYWCKVKLDLSAMYDKVCGGNGDESNCQCQDLQALRETSLEAINQAMRNDIYTATLHAIKLRHCGGAVAAETEKSPLEPVQPAKAV</sequence>
<dbReference type="EnsemblPlants" id="KQK96194">
    <property type="protein sequence ID" value="KQK96194"/>
    <property type="gene ID" value="SETIT_010132mg"/>
</dbReference>
<keyword evidence="4" id="KW-1185">Reference proteome</keyword>
<protein>
    <recommendedName>
        <fullName evidence="1">VWFA domain-containing protein</fullName>
    </recommendedName>
</protein>
<feature type="domain" description="VWFA" evidence="1">
    <location>
        <begin position="50"/>
        <end position="230"/>
    </location>
</feature>
<dbReference type="InterPro" id="IPR036465">
    <property type="entry name" value="vWFA_dom_sf"/>
</dbReference>
<organism evidence="3 4">
    <name type="scientific">Setaria italica</name>
    <name type="common">Foxtail millet</name>
    <name type="synonym">Panicum italicum</name>
    <dbReference type="NCBI Taxonomy" id="4555"/>
    <lineage>
        <taxon>Eukaryota</taxon>
        <taxon>Viridiplantae</taxon>
        <taxon>Streptophyta</taxon>
        <taxon>Embryophyta</taxon>
        <taxon>Tracheophyta</taxon>
        <taxon>Spermatophyta</taxon>
        <taxon>Magnoliopsida</taxon>
        <taxon>Liliopsida</taxon>
        <taxon>Poales</taxon>
        <taxon>Poaceae</taxon>
        <taxon>PACMAD clade</taxon>
        <taxon>Panicoideae</taxon>
        <taxon>Panicodae</taxon>
        <taxon>Paniceae</taxon>
        <taxon>Cenchrinae</taxon>
        <taxon>Setaria</taxon>
    </lineage>
</organism>
<evidence type="ECO:0000313" key="2">
    <source>
        <dbReference type="EMBL" id="RCV32509.1"/>
    </source>
</evidence>
<evidence type="ECO:0000313" key="3">
    <source>
        <dbReference type="EnsemblPlants" id="KQK96194"/>
    </source>
</evidence>
<dbReference type="OrthoDB" id="676621at2759"/>
<dbReference type="RefSeq" id="XP_004974993.1">
    <property type="nucleotide sequence ID" value="XM_004974936.3"/>
</dbReference>
<name>K3Y7E1_SETIT</name>
<dbReference type="InterPro" id="IPR002035">
    <property type="entry name" value="VWF_A"/>
</dbReference>
<dbReference type="OMA" id="VMQLSTF"/>
<dbReference type="AlphaFoldDB" id="K3Y7E1"/>